<keyword evidence="4" id="KW-1185">Reference proteome</keyword>
<reference evidence="3" key="1">
    <citation type="submission" date="2020-11" db="EMBL/GenBank/DDBJ databases">
        <authorList>
            <person name="Tran Van P."/>
        </authorList>
    </citation>
    <scope>NUCLEOTIDE SEQUENCE</scope>
</reference>
<dbReference type="InterPro" id="IPR008936">
    <property type="entry name" value="Rho_GTPase_activation_prot"/>
</dbReference>
<dbReference type="PANTHER" id="PTHR16206">
    <property type="entry name" value="DEP DOMAIN-CONTAINING"/>
    <property type="match status" value="1"/>
</dbReference>
<proteinExistence type="predicted"/>
<feature type="compositionally biased region" description="Polar residues" evidence="1">
    <location>
        <begin position="112"/>
        <end position="128"/>
    </location>
</feature>
<name>A0A7R9QD55_9ACAR</name>
<feature type="domain" description="DEP" evidence="2">
    <location>
        <begin position="18"/>
        <end position="103"/>
    </location>
</feature>
<accession>A0A7R9QD55</accession>
<dbReference type="InterPro" id="IPR036388">
    <property type="entry name" value="WH-like_DNA-bd_sf"/>
</dbReference>
<dbReference type="PROSITE" id="PS50186">
    <property type="entry name" value="DEP"/>
    <property type="match status" value="1"/>
</dbReference>
<evidence type="ECO:0000313" key="4">
    <source>
        <dbReference type="Proteomes" id="UP000728032"/>
    </source>
</evidence>
<evidence type="ECO:0000313" key="3">
    <source>
        <dbReference type="EMBL" id="CAD7640355.1"/>
    </source>
</evidence>
<dbReference type="GO" id="GO:0035556">
    <property type="term" value="P:intracellular signal transduction"/>
    <property type="evidence" value="ECO:0007669"/>
    <property type="project" value="InterPro"/>
</dbReference>
<feature type="region of interest" description="Disordered" evidence="1">
    <location>
        <begin position="112"/>
        <end position="131"/>
    </location>
</feature>
<dbReference type="Pfam" id="PF00610">
    <property type="entry name" value="DEP"/>
    <property type="match status" value="1"/>
</dbReference>
<dbReference type="SMART" id="SM00049">
    <property type="entry name" value="DEP"/>
    <property type="match status" value="1"/>
</dbReference>
<dbReference type="SUPFAM" id="SSF46785">
    <property type="entry name" value="Winged helix' DNA-binding domain"/>
    <property type="match status" value="1"/>
</dbReference>
<protein>
    <recommendedName>
        <fullName evidence="2">DEP domain-containing protein</fullName>
    </recommendedName>
</protein>
<sequence length="665" mass="76603">MSCLMLSFLKWNQVLHSFYIGITPKKHRKHMRTHYNCFVATDAVDWILNYLQFSPHFAGQQISRFQAINLLRKYLETDVIERVDARKAGQQFQDNKELYRFTRQANENLPFISSSNLNPKQMPSTPKSLKSDDQIPELIKQMSLTEKSDAFKEIFFDKLVAFVPNVDDFVRRDDIISLTLMHNMTRVSANGVVRLTDRTEDLPHWVVSAMKCLANWPKASGSDSCLPKYPGFENDVFAVVRDYFINIGIPLIPNQLYALITHIYDKHTASPTFASINHRLNRNHKPKAIEIPTPILCCQKQQNTSTPIVESQAPTTVELPPNHVFETVFMGETPVTKIVSIDELNNLFANNSRIKSCDSFCDKYSAINRQTHQKFENSRYVEAITTIPRNRRQLLYKSPITENIYKSKYQSPESSAGSPNSYYNFGFAMQSPTEDGEYMESKSVSSLSSIHMSPVSRNSQYDNLSAQFSKSSNNSSDNSNTIVNQNSDKLVESLRLSLFLMPSPNRRHLHLLLRLLLKIIQNKEIHFRFYENISIKEYILKTFTRSILCAQKESSYNEMKAQKIVCLLLDNCKDMFKVPEDVVEGVDRLLVERAKKSLFGDNQDLQYCQKVTADEFELQRDVMSEYALADLLKSIMTDDRLSDRDKLKWIKQVLNLLLCAINDTV</sequence>
<dbReference type="Gene3D" id="1.10.10.10">
    <property type="entry name" value="Winged helix-like DNA-binding domain superfamily/Winged helix DNA-binding domain"/>
    <property type="match status" value="1"/>
</dbReference>
<dbReference type="PANTHER" id="PTHR16206:SF4">
    <property type="entry name" value="PROTEIN LET-99"/>
    <property type="match status" value="1"/>
</dbReference>
<dbReference type="InterPro" id="IPR036390">
    <property type="entry name" value="WH_DNA-bd_sf"/>
</dbReference>
<organism evidence="3">
    <name type="scientific">Oppiella nova</name>
    <dbReference type="NCBI Taxonomy" id="334625"/>
    <lineage>
        <taxon>Eukaryota</taxon>
        <taxon>Metazoa</taxon>
        <taxon>Ecdysozoa</taxon>
        <taxon>Arthropoda</taxon>
        <taxon>Chelicerata</taxon>
        <taxon>Arachnida</taxon>
        <taxon>Acari</taxon>
        <taxon>Acariformes</taxon>
        <taxon>Sarcoptiformes</taxon>
        <taxon>Oribatida</taxon>
        <taxon>Brachypylina</taxon>
        <taxon>Oppioidea</taxon>
        <taxon>Oppiidae</taxon>
        <taxon>Oppiella</taxon>
    </lineage>
</organism>
<dbReference type="EMBL" id="CAJPVJ010000593">
    <property type="protein sequence ID" value="CAG2162925.1"/>
    <property type="molecule type" value="Genomic_DNA"/>
</dbReference>
<dbReference type="InterPro" id="IPR000591">
    <property type="entry name" value="DEP_dom"/>
</dbReference>
<dbReference type="SUPFAM" id="SSF48350">
    <property type="entry name" value="GTPase activation domain, GAP"/>
    <property type="match status" value="1"/>
</dbReference>
<dbReference type="Gene3D" id="1.10.555.10">
    <property type="entry name" value="Rho GTPase activation protein"/>
    <property type="match status" value="1"/>
</dbReference>
<evidence type="ECO:0000259" key="2">
    <source>
        <dbReference type="PROSITE" id="PS50186"/>
    </source>
</evidence>
<dbReference type="EMBL" id="OC915418">
    <property type="protein sequence ID" value="CAD7640355.1"/>
    <property type="molecule type" value="Genomic_DNA"/>
</dbReference>
<dbReference type="Proteomes" id="UP000728032">
    <property type="component" value="Unassembled WGS sequence"/>
</dbReference>
<dbReference type="OrthoDB" id="524326at2759"/>
<gene>
    <name evidence="3" type="ORF">ONB1V03_LOCUS2512</name>
</gene>
<dbReference type="AlphaFoldDB" id="A0A7R9QD55"/>
<evidence type="ECO:0000256" key="1">
    <source>
        <dbReference type="SAM" id="MobiDB-lite"/>
    </source>
</evidence>